<accession>A0A4Q1JW37</accession>
<dbReference type="OrthoDB" id="6025219at2"/>
<dbReference type="AlphaFoldDB" id="A0A4Q1JW37"/>
<sequence>MSQVERRQSSSPQPPSRDQLRSGLSAAQLRALQTLELFKWELKFVRRPMFLEPVPVVVDREGLRHVVIRADGSIDETPRLKLRR</sequence>
<name>A0A4Q1JW37_9GAMM</name>
<protein>
    <submittedName>
        <fullName evidence="2">Uncharacterized protein</fullName>
    </submittedName>
</protein>
<dbReference type="RefSeq" id="WP_129470600.1">
    <property type="nucleotide sequence ID" value="NZ_SAWZ01000003.1"/>
</dbReference>
<reference evidence="2 3" key="1">
    <citation type="submission" date="2019-01" db="EMBL/GenBank/DDBJ databases">
        <title>Pseudoxanthomonas composti sp. nov., isolated from compost.</title>
        <authorList>
            <person name="Yang G."/>
        </authorList>
    </citation>
    <scope>NUCLEOTIDE SEQUENCE [LARGE SCALE GENOMIC DNA]</scope>
    <source>
        <strain evidence="2 3">GSS15</strain>
    </source>
</reference>
<evidence type="ECO:0000313" key="2">
    <source>
        <dbReference type="EMBL" id="RXR06493.1"/>
    </source>
</evidence>
<comment type="caution">
    <text evidence="2">The sequence shown here is derived from an EMBL/GenBank/DDBJ whole genome shotgun (WGS) entry which is preliminary data.</text>
</comment>
<dbReference type="Proteomes" id="UP000289784">
    <property type="component" value="Unassembled WGS sequence"/>
</dbReference>
<proteinExistence type="predicted"/>
<dbReference type="EMBL" id="SAWZ01000003">
    <property type="protein sequence ID" value="RXR06493.1"/>
    <property type="molecule type" value="Genomic_DNA"/>
</dbReference>
<feature type="region of interest" description="Disordered" evidence="1">
    <location>
        <begin position="1"/>
        <end position="22"/>
    </location>
</feature>
<keyword evidence="3" id="KW-1185">Reference proteome</keyword>
<gene>
    <name evidence="2" type="ORF">EPA99_07550</name>
</gene>
<evidence type="ECO:0000313" key="3">
    <source>
        <dbReference type="Proteomes" id="UP000289784"/>
    </source>
</evidence>
<organism evidence="2 3">
    <name type="scientific">Pseudoxanthomonas composti</name>
    <dbReference type="NCBI Taxonomy" id="2137479"/>
    <lineage>
        <taxon>Bacteria</taxon>
        <taxon>Pseudomonadati</taxon>
        <taxon>Pseudomonadota</taxon>
        <taxon>Gammaproteobacteria</taxon>
        <taxon>Lysobacterales</taxon>
        <taxon>Lysobacteraceae</taxon>
        <taxon>Pseudoxanthomonas</taxon>
    </lineage>
</organism>
<evidence type="ECO:0000256" key="1">
    <source>
        <dbReference type="SAM" id="MobiDB-lite"/>
    </source>
</evidence>